<organism evidence="1 2">
    <name type="scientific">Rhodococcus sovatensis</name>
    <dbReference type="NCBI Taxonomy" id="1805840"/>
    <lineage>
        <taxon>Bacteria</taxon>
        <taxon>Bacillati</taxon>
        <taxon>Actinomycetota</taxon>
        <taxon>Actinomycetes</taxon>
        <taxon>Mycobacteriales</taxon>
        <taxon>Nocardiaceae</taxon>
        <taxon>Rhodococcus</taxon>
    </lineage>
</organism>
<proteinExistence type="predicted"/>
<reference evidence="1 2" key="1">
    <citation type="submission" date="2024-03" db="EMBL/GenBank/DDBJ databases">
        <title>Natural products discovery in diverse microorganisms through a two-stage MS feature dereplication strategy.</title>
        <authorList>
            <person name="Zhang R."/>
        </authorList>
    </citation>
    <scope>NUCLEOTIDE SEQUENCE [LARGE SCALE GENOMIC DNA]</scope>
    <source>
        <strain evidence="1 2">18930</strain>
    </source>
</reference>
<sequence length="56" mass="6700">MRGLWWWITSLMGDKDYERYVAHMSRVHPGEAVPSERQFWRDRYAEADAKPGPRCC</sequence>
<dbReference type="RefSeq" id="WP_338886258.1">
    <property type="nucleotide sequence ID" value="NZ_CP147846.1"/>
</dbReference>
<gene>
    <name evidence="1" type="ORF">WDS16_16210</name>
</gene>
<keyword evidence="2" id="KW-1185">Reference proteome</keyword>
<protein>
    <submittedName>
        <fullName evidence="1">YbdD/YjiX family protein</fullName>
    </submittedName>
</protein>
<dbReference type="Pfam" id="PF04328">
    <property type="entry name" value="Sel_put"/>
    <property type="match status" value="1"/>
</dbReference>
<accession>A0ABZ2PKA9</accession>
<evidence type="ECO:0000313" key="2">
    <source>
        <dbReference type="Proteomes" id="UP001432000"/>
    </source>
</evidence>
<dbReference type="EMBL" id="CP147846">
    <property type="protein sequence ID" value="WXG66816.1"/>
    <property type="molecule type" value="Genomic_DNA"/>
</dbReference>
<evidence type="ECO:0000313" key="1">
    <source>
        <dbReference type="EMBL" id="WXG66816.1"/>
    </source>
</evidence>
<dbReference type="InterPro" id="IPR007423">
    <property type="entry name" value="Sel_put"/>
</dbReference>
<name>A0ABZ2PKA9_9NOCA</name>
<dbReference type="Proteomes" id="UP001432000">
    <property type="component" value="Chromosome"/>
</dbReference>